<gene>
    <name evidence="3" type="ORF">HPT30_06540</name>
</gene>
<dbReference type="Proteomes" id="UP000564806">
    <property type="component" value="Unassembled WGS sequence"/>
</dbReference>
<evidence type="ECO:0000313" key="3">
    <source>
        <dbReference type="EMBL" id="NUU60002.1"/>
    </source>
</evidence>
<protein>
    <submittedName>
        <fullName evidence="3">Uncharacterized protein</fullName>
    </submittedName>
</protein>
<feature type="compositionally biased region" description="Basic and acidic residues" evidence="1">
    <location>
        <begin position="322"/>
        <end position="331"/>
    </location>
</feature>
<organism evidence="3 4">
    <name type="scientific">Paenibacillus agri</name>
    <dbReference type="NCBI Taxonomy" id="2744309"/>
    <lineage>
        <taxon>Bacteria</taxon>
        <taxon>Bacillati</taxon>
        <taxon>Bacillota</taxon>
        <taxon>Bacilli</taxon>
        <taxon>Bacillales</taxon>
        <taxon>Paenibacillaceae</taxon>
        <taxon>Paenibacillus</taxon>
    </lineage>
</organism>
<keyword evidence="2" id="KW-0812">Transmembrane</keyword>
<evidence type="ECO:0000313" key="4">
    <source>
        <dbReference type="Proteomes" id="UP000564806"/>
    </source>
</evidence>
<reference evidence="3" key="1">
    <citation type="submission" date="2020-06" db="EMBL/GenBank/DDBJ databases">
        <title>Paenibacillus sp. nov., isolated from soil.</title>
        <authorList>
            <person name="Seo Y.L."/>
        </authorList>
    </citation>
    <scope>NUCLEOTIDE SEQUENCE [LARGE SCALE GENOMIC DNA]</scope>
    <source>
        <strain evidence="3">JW14</strain>
    </source>
</reference>
<evidence type="ECO:0000256" key="1">
    <source>
        <dbReference type="SAM" id="MobiDB-lite"/>
    </source>
</evidence>
<feature type="transmembrane region" description="Helical" evidence="2">
    <location>
        <begin position="21"/>
        <end position="41"/>
    </location>
</feature>
<name>A0A850EN52_9BACL</name>
<proteinExistence type="predicted"/>
<dbReference type="AlphaFoldDB" id="A0A850EN52"/>
<keyword evidence="4" id="KW-1185">Reference proteome</keyword>
<dbReference type="EMBL" id="JABWCS010000196">
    <property type="protein sequence ID" value="NUU60002.1"/>
    <property type="molecule type" value="Genomic_DNA"/>
</dbReference>
<dbReference type="RefSeq" id="WP_175370624.1">
    <property type="nucleotide sequence ID" value="NZ_JABWCS010000196.1"/>
</dbReference>
<keyword evidence="2" id="KW-0472">Membrane</keyword>
<feature type="region of interest" description="Disordered" evidence="1">
    <location>
        <begin position="314"/>
        <end position="345"/>
    </location>
</feature>
<keyword evidence="2" id="KW-1133">Transmembrane helix</keyword>
<accession>A0A850EN52</accession>
<sequence>MKRAYNGSNRGLRRRKGGWFFRIDGSVSIFLIMVLAFVFLFNAVLIDYARIAAATTQGERLARAGIRSVLSAYDVELREKYGLFASGGTDGNMLLSSVLNDNLHESGRSDAFNLIQMGVESSTVAWSRPLGEYDIFRRQIIEEMKYKAPIDFALELGGKFKPLSGAMAEASQVTKVLRALQPLYDEREEALDLMMERRKQAAESGRAMLQLIMNPPGDSLQQSTLGEVSTAADIAAQYDDFVYKYTWDMNRDSREPARYTYPLSRYSQESAQVIQRIPQVMNAFREQHNVFIDQAQSALLRARELNDEMKVVLEQSRSNGSGKRDRARDWDIPGSSSDEIDSDPLDKLREQEDSLILDQADFTGIEEHLAAQKRGFESLEPLTAALPGVLAEFSGLYSNGSRMIEAVLAAAGSVGDYLGSYGASGSLIEAELAALEEHRSSDKQRKQWEKEAKVKLGDAMKIIDKIRELSDRAGEAMQRYETLQKYYEEILSLNKGLDEAGKEGQTSSDPYTAGSSAMTNMDGVYDVMTNALTGTRDRLFQTEYTALYFPHFDVSALSSMASGMGGSDVDRLAAQMDPHAQELEYILYGFHNPAGNIAAAYGEIFAMRLAIRTMEGFVKKAGIGNPLAVLAAALLYGIEQAVQDMLRLCKDGSIPLSEFIPAQLTYRDYLRLFLMMHGSGESQLSRMLAVIRLNTGINPAERNTYASANIRFGLRLWFLPGMVRLLNYSGVLAGDVEGKVYYRKIQADSAY</sequence>
<comment type="caution">
    <text evidence="3">The sequence shown here is derived from an EMBL/GenBank/DDBJ whole genome shotgun (WGS) entry which is preliminary data.</text>
</comment>
<evidence type="ECO:0000256" key="2">
    <source>
        <dbReference type="SAM" id="Phobius"/>
    </source>
</evidence>